<feature type="region of interest" description="Disordered" evidence="1">
    <location>
        <begin position="55"/>
        <end position="74"/>
    </location>
</feature>
<protein>
    <submittedName>
        <fullName evidence="2">Uncharacterized protein</fullName>
    </submittedName>
</protein>
<dbReference type="KEGG" id="stcm:SCMC78_59470"/>
<sequence>MSTGDPSPGAVRSLFCGYRYFRAYVRRVTTAWPVCHEVRPGRVVGLYDAARPRVVGDGPNGPARSGVLSGLRRR</sequence>
<dbReference type="AlphaFoldDB" id="A0AB33KWI6"/>
<organism evidence="2">
    <name type="scientific">Streptomyces sp. CMC78</name>
    <dbReference type="NCBI Taxonomy" id="3231512"/>
    <lineage>
        <taxon>Bacteria</taxon>
        <taxon>Bacillati</taxon>
        <taxon>Actinomycetota</taxon>
        <taxon>Actinomycetes</taxon>
        <taxon>Kitasatosporales</taxon>
        <taxon>Streptomycetaceae</taxon>
        <taxon>Streptomyces</taxon>
    </lineage>
</organism>
<proteinExistence type="predicted"/>
<evidence type="ECO:0000313" key="2">
    <source>
        <dbReference type="EMBL" id="BFP56140.1"/>
    </source>
</evidence>
<reference evidence="2" key="1">
    <citation type="submission" date="2024-07" db="EMBL/GenBank/DDBJ databases">
        <title>Complete genome sequences of cellulolytic bacteria, Kitasatospora sp. CMC57 and Streptomyces sp. CMC78, isolated from Japanese agricultural soil.</title>
        <authorList>
            <person name="Hashimoto T."/>
            <person name="Ito M."/>
            <person name="Iwamoto M."/>
            <person name="Fukahori D."/>
            <person name="Shoda T."/>
            <person name="Sakoda M."/>
            <person name="Morohoshi T."/>
            <person name="Mitsuboshi M."/>
            <person name="Nishizawa T."/>
        </authorList>
    </citation>
    <scope>NUCLEOTIDE SEQUENCE</scope>
    <source>
        <strain evidence="2">CMC78</strain>
    </source>
</reference>
<evidence type="ECO:0000256" key="1">
    <source>
        <dbReference type="SAM" id="MobiDB-lite"/>
    </source>
</evidence>
<gene>
    <name evidence="2" type="ORF">SCMC78_59470</name>
</gene>
<accession>A0AB33KWI6</accession>
<dbReference type="EMBL" id="AP035884">
    <property type="protein sequence ID" value="BFP56140.1"/>
    <property type="molecule type" value="Genomic_DNA"/>
</dbReference>
<name>A0AB33KWI6_9ACTN</name>